<dbReference type="InterPro" id="IPR043504">
    <property type="entry name" value="Peptidase_S1_PA_chymotrypsin"/>
</dbReference>
<evidence type="ECO:0000259" key="12">
    <source>
        <dbReference type="Pfam" id="PF00089"/>
    </source>
</evidence>
<dbReference type="InterPro" id="IPR009003">
    <property type="entry name" value="Peptidase_S1_PA"/>
</dbReference>
<dbReference type="InterPro" id="IPR001254">
    <property type="entry name" value="Trypsin_dom"/>
</dbReference>
<dbReference type="InterPro" id="IPR004236">
    <property type="entry name" value="Pept_S1_alpha_lytic"/>
</dbReference>
<organism evidence="14 15">
    <name type="scientific">Nonomuraea pusilla</name>
    <dbReference type="NCBI Taxonomy" id="46177"/>
    <lineage>
        <taxon>Bacteria</taxon>
        <taxon>Bacillati</taxon>
        <taxon>Actinomycetota</taxon>
        <taxon>Actinomycetes</taxon>
        <taxon>Streptosporangiales</taxon>
        <taxon>Streptosporangiaceae</taxon>
        <taxon>Nonomuraea</taxon>
    </lineage>
</organism>
<evidence type="ECO:0000256" key="4">
    <source>
        <dbReference type="ARBA" id="ARBA00022801"/>
    </source>
</evidence>
<feature type="region of interest" description="Disordered" evidence="10">
    <location>
        <begin position="28"/>
        <end position="50"/>
    </location>
</feature>
<keyword evidence="2" id="KW-0645">Protease</keyword>
<gene>
    <name evidence="14" type="ORF">SAMN05660976_04557</name>
</gene>
<dbReference type="PROSITE" id="PS00134">
    <property type="entry name" value="TRYPSIN_HIS"/>
    <property type="match status" value="1"/>
</dbReference>
<evidence type="ECO:0000313" key="14">
    <source>
        <dbReference type="EMBL" id="SEM24199.1"/>
    </source>
</evidence>
<feature type="signal peptide" evidence="11">
    <location>
        <begin position="1"/>
        <end position="31"/>
    </location>
</feature>
<dbReference type="GO" id="GO:0005576">
    <property type="term" value="C:extracellular region"/>
    <property type="evidence" value="ECO:0007669"/>
    <property type="project" value="InterPro"/>
</dbReference>
<feature type="active site" description="Charge relay system" evidence="8">
    <location>
        <position position="213"/>
    </location>
</feature>
<evidence type="ECO:0000256" key="2">
    <source>
        <dbReference type="ARBA" id="ARBA00022670"/>
    </source>
</evidence>
<evidence type="ECO:0000256" key="6">
    <source>
        <dbReference type="ARBA" id="ARBA00023145"/>
    </source>
</evidence>
<keyword evidence="15" id="KW-1185">Reference proteome</keyword>
<dbReference type="InterPro" id="IPR006311">
    <property type="entry name" value="TAT_signal"/>
</dbReference>
<keyword evidence="7 9" id="KW-1015">Disulfide bond</keyword>
<dbReference type="PROSITE" id="PS00135">
    <property type="entry name" value="TRYPSIN_SER"/>
    <property type="match status" value="1"/>
</dbReference>
<feature type="disulfide bond" evidence="9">
    <location>
        <begin position="318"/>
        <end position="345"/>
    </location>
</feature>
<evidence type="ECO:0000256" key="5">
    <source>
        <dbReference type="ARBA" id="ARBA00022825"/>
    </source>
</evidence>
<dbReference type="PROSITE" id="PS51318">
    <property type="entry name" value="TAT"/>
    <property type="match status" value="1"/>
</dbReference>
<evidence type="ECO:0000256" key="10">
    <source>
        <dbReference type="SAM" id="MobiDB-lite"/>
    </source>
</evidence>
<feature type="disulfide bond" evidence="9">
    <location>
        <begin position="194"/>
        <end position="214"/>
    </location>
</feature>
<proteinExistence type="inferred from homology"/>
<evidence type="ECO:0000259" key="13">
    <source>
        <dbReference type="Pfam" id="PF02983"/>
    </source>
</evidence>
<dbReference type="InterPro" id="IPR001316">
    <property type="entry name" value="Pept_S1A_streptogrisin"/>
</dbReference>
<dbReference type="PIRSF" id="PIRSF001134">
    <property type="entry name" value="Streptogrisin"/>
    <property type="match status" value="1"/>
</dbReference>
<feature type="active site" description="Charge relay system" evidence="8">
    <location>
        <position position="324"/>
    </location>
</feature>
<evidence type="ECO:0000256" key="3">
    <source>
        <dbReference type="ARBA" id="ARBA00022729"/>
    </source>
</evidence>
<feature type="active site" description="Charge relay system" evidence="8">
    <location>
        <position position="243"/>
    </location>
</feature>
<dbReference type="EMBL" id="FOBF01000011">
    <property type="protein sequence ID" value="SEM24199.1"/>
    <property type="molecule type" value="Genomic_DNA"/>
</dbReference>
<feature type="chain" id="PRO_5011457326" evidence="11">
    <location>
        <begin position="32"/>
        <end position="368"/>
    </location>
</feature>
<accession>A0A1H7WTG3</accession>
<name>A0A1H7WTG3_9ACTN</name>
<keyword evidence="4" id="KW-0378">Hydrolase</keyword>
<dbReference type="Proteomes" id="UP000198953">
    <property type="component" value="Unassembled WGS sequence"/>
</dbReference>
<evidence type="ECO:0000256" key="7">
    <source>
        <dbReference type="ARBA" id="ARBA00023157"/>
    </source>
</evidence>
<dbReference type="PRINTS" id="PR00861">
    <property type="entry name" value="ALYTICPTASE"/>
</dbReference>
<dbReference type="InterPro" id="IPR035070">
    <property type="entry name" value="Streptogrisin_prodomain"/>
</dbReference>
<dbReference type="InterPro" id="IPR033116">
    <property type="entry name" value="TRYPSIN_SER"/>
</dbReference>
<dbReference type="Gene3D" id="2.40.10.10">
    <property type="entry name" value="Trypsin-like serine proteases"/>
    <property type="match status" value="2"/>
</dbReference>
<reference evidence="14 15" key="1">
    <citation type="submission" date="2016-10" db="EMBL/GenBank/DDBJ databases">
        <authorList>
            <person name="de Groot N.N."/>
        </authorList>
    </citation>
    <scope>NUCLEOTIDE SEQUENCE [LARGE SCALE GENOMIC DNA]</scope>
    <source>
        <strain evidence="14 15">DSM 43357</strain>
    </source>
</reference>
<dbReference type="GO" id="GO:0004252">
    <property type="term" value="F:serine-type endopeptidase activity"/>
    <property type="evidence" value="ECO:0007669"/>
    <property type="project" value="InterPro"/>
</dbReference>
<dbReference type="STRING" id="46177.SAMN05660976_04557"/>
<evidence type="ECO:0000313" key="15">
    <source>
        <dbReference type="Proteomes" id="UP000198953"/>
    </source>
</evidence>
<keyword evidence="3 11" id="KW-0732">Signal</keyword>
<dbReference type="CDD" id="cd21112">
    <property type="entry name" value="alphaLP-like"/>
    <property type="match status" value="1"/>
</dbReference>
<evidence type="ECO:0000256" key="9">
    <source>
        <dbReference type="PIRSR" id="PIRSR001134-2"/>
    </source>
</evidence>
<dbReference type="Pfam" id="PF02983">
    <property type="entry name" value="Pro_Al_protease"/>
    <property type="match status" value="1"/>
</dbReference>
<feature type="domain" description="Peptidase S1" evidence="12">
    <location>
        <begin position="183"/>
        <end position="360"/>
    </location>
</feature>
<feature type="domain" description="Peptidase S1A alpha-lytic prodomain" evidence="13">
    <location>
        <begin position="94"/>
        <end position="139"/>
    </location>
</feature>
<dbReference type="Gene3D" id="3.30.300.50">
    <property type="match status" value="1"/>
</dbReference>
<sequence length="368" mass="36820">MSIRGLGTRRAGLIAAAGLLASALLGSPAQASPPPSQPGADPAAAAAAAESRLGDRTAGSYFDQAQGKMVVTITDPADAQAVTDAGAVPKVVPRSGEHLAGLMAQLDRTARVPGTAWAVDPAANQVVVWVDSTVGGGARGKVEGAVQQANQQSAAQLGAAASEASPAVRVENEPGRFQLFIQGGDAIYGGGYRCSLGFNVVSGSTYYFLTAGHCGNIASTWYANSSRTTVLGTVSGSSFPGNDYALVRYTNTSIAKPGSVNLYSGSRDITGAGNAYVGQSVQRSGSTTGLHSGTVTALNATVNYAEGTVREMIKTTVCAEGGDSGGPLFSGGTALGLTSGGSGNCSSGGTTFFQPVTEALSAYGVSIY</sequence>
<dbReference type="Pfam" id="PF00089">
    <property type="entry name" value="Trypsin"/>
    <property type="match status" value="1"/>
</dbReference>
<evidence type="ECO:0000256" key="11">
    <source>
        <dbReference type="SAM" id="SignalP"/>
    </source>
</evidence>
<dbReference type="InterPro" id="IPR018114">
    <property type="entry name" value="TRYPSIN_HIS"/>
</dbReference>
<protein>
    <submittedName>
        <fullName evidence="14">Streptogrisin D</fullName>
    </submittedName>
</protein>
<keyword evidence="6" id="KW-0865">Zymogen</keyword>
<feature type="compositionally biased region" description="Low complexity" evidence="10">
    <location>
        <begin position="38"/>
        <end position="49"/>
    </location>
</feature>
<evidence type="ECO:0000256" key="1">
    <source>
        <dbReference type="ARBA" id="ARBA00007664"/>
    </source>
</evidence>
<evidence type="ECO:0000256" key="8">
    <source>
        <dbReference type="PIRSR" id="PIRSR001134-1"/>
    </source>
</evidence>
<dbReference type="SUPFAM" id="SSF50494">
    <property type="entry name" value="Trypsin-like serine proteases"/>
    <property type="match status" value="1"/>
</dbReference>
<dbReference type="AlphaFoldDB" id="A0A1H7WTG3"/>
<dbReference type="RefSeq" id="WP_256257142.1">
    <property type="nucleotide sequence ID" value="NZ_FOBF01000011.1"/>
</dbReference>
<keyword evidence="5" id="KW-0720">Serine protease</keyword>
<dbReference type="GO" id="GO:0006508">
    <property type="term" value="P:proteolysis"/>
    <property type="evidence" value="ECO:0007669"/>
    <property type="project" value="UniProtKB-KW"/>
</dbReference>
<comment type="similarity">
    <text evidence="1">Belongs to the peptidase S1 family.</text>
</comment>